<dbReference type="SUPFAM" id="SSF57667">
    <property type="entry name" value="beta-beta-alpha zinc fingers"/>
    <property type="match status" value="13"/>
</dbReference>
<feature type="domain" description="C2H2-type" evidence="12">
    <location>
        <begin position="922"/>
        <end position="942"/>
    </location>
</feature>
<feature type="domain" description="C2H2-type" evidence="12">
    <location>
        <begin position="1116"/>
        <end position="1143"/>
    </location>
</feature>
<feature type="domain" description="C2H2-type" evidence="12">
    <location>
        <begin position="1078"/>
        <end position="1106"/>
    </location>
</feature>
<feature type="domain" description="C2H2-type" evidence="12">
    <location>
        <begin position="1262"/>
        <end position="1286"/>
    </location>
</feature>
<gene>
    <name evidence="13" type="ORF">PYW07_004622</name>
</gene>
<evidence type="ECO:0000256" key="10">
    <source>
        <dbReference type="PROSITE-ProRule" id="PRU00042"/>
    </source>
</evidence>
<feature type="region of interest" description="Disordered" evidence="11">
    <location>
        <begin position="1027"/>
        <end position="1057"/>
    </location>
</feature>
<dbReference type="Proteomes" id="UP001231518">
    <property type="component" value="Chromosome 16"/>
</dbReference>
<feature type="compositionally biased region" description="Low complexity" evidence="11">
    <location>
        <begin position="1601"/>
        <end position="1611"/>
    </location>
</feature>
<dbReference type="InterPro" id="IPR036236">
    <property type="entry name" value="Znf_C2H2_sf"/>
</dbReference>
<protein>
    <recommendedName>
        <fullName evidence="12">C2H2-type domain-containing protein</fullName>
    </recommendedName>
</protein>
<evidence type="ECO:0000313" key="13">
    <source>
        <dbReference type="EMBL" id="KAJ8731458.1"/>
    </source>
</evidence>
<dbReference type="PANTHER" id="PTHR24384">
    <property type="entry name" value="FINGER PUTATIVE TRANSCRIPTION FACTOR FAMILY-RELATED"/>
    <property type="match status" value="1"/>
</dbReference>
<evidence type="ECO:0000256" key="2">
    <source>
        <dbReference type="ARBA" id="ARBA00022723"/>
    </source>
</evidence>
<dbReference type="EMBL" id="JARGEI010000005">
    <property type="protein sequence ID" value="KAJ8731458.1"/>
    <property type="molecule type" value="Genomic_DNA"/>
</dbReference>
<feature type="domain" description="C2H2-type" evidence="12">
    <location>
        <begin position="1405"/>
        <end position="1432"/>
    </location>
</feature>
<feature type="domain" description="C2H2-type" evidence="12">
    <location>
        <begin position="694"/>
        <end position="714"/>
    </location>
</feature>
<feature type="compositionally biased region" description="Basic residues" evidence="11">
    <location>
        <begin position="1650"/>
        <end position="1660"/>
    </location>
</feature>
<feature type="domain" description="C2H2-type" evidence="12">
    <location>
        <begin position="1198"/>
        <end position="1225"/>
    </location>
</feature>
<feature type="domain" description="C2H2-type" evidence="12">
    <location>
        <begin position="523"/>
        <end position="543"/>
    </location>
</feature>
<comment type="caution">
    <text evidence="13">The sequence shown here is derived from an EMBL/GenBank/DDBJ whole genome shotgun (WGS) entry which is preliminary data.</text>
</comment>
<reference evidence="13" key="1">
    <citation type="submission" date="2023-03" db="EMBL/GenBank/DDBJ databases">
        <title>Chromosome-level genomes of two armyworms, Mythimna separata and Mythimna loreyi, provide insights into the biosynthesis and reception of sex pheromones.</title>
        <authorList>
            <person name="Zhao H."/>
        </authorList>
    </citation>
    <scope>NUCLEOTIDE SEQUENCE</scope>
    <source>
        <strain evidence="13">BeijingLab</strain>
        <tissue evidence="13">Pupa</tissue>
    </source>
</reference>
<keyword evidence="7" id="KW-0238">DNA-binding</keyword>
<dbReference type="Gene3D" id="3.30.160.60">
    <property type="entry name" value="Classic Zinc Finger"/>
    <property type="match status" value="15"/>
</dbReference>
<keyword evidence="5" id="KW-0862">Zinc</keyword>
<feature type="domain" description="C2H2-type" evidence="12">
    <location>
        <begin position="1170"/>
        <end position="1197"/>
    </location>
</feature>
<feature type="compositionally biased region" description="Basic residues" evidence="11">
    <location>
        <begin position="227"/>
        <end position="237"/>
    </location>
</feature>
<dbReference type="GO" id="GO:0005634">
    <property type="term" value="C:nucleus"/>
    <property type="evidence" value="ECO:0007669"/>
    <property type="project" value="UniProtKB-SubCell"/>
</dbReference>
<keyword evidence="4 10" id="KW-0863">Zinc-finger</keyword>
<dbReference type="SMART" id="SM00355">
    <property type="entry name" value="ZnF_C2H2"/>
    <property type="match status" value="26"/>
</dbReference>
<feature type="domain" description="C2H2-type" evidence="12">
    <location>
        <begin position="1497"/>
        <end position="1525"/>
    </location>
</feature>
<accession>A0AAD8DXX0</accession>
<dbReference type="GO" id="GO:0000122">
    <property type="term" value="P:negative regulation of transcription by RNA polymerase II"/>
    <property type="evidence" value="ECO:0007669"/>
    <property type="project" value="UniProtKB-ARBA"/>
</dbReference>
<dbReference type="FunFam" id="3.30.160.60:FF:000325">
    <property type="entry name" value="ZFP90 zinc finger protein"/>
    <property type="match status" value="4"/>
</dbReference>
<feature type="domain" description="C2H2-type" evidence="12">
    <location>
        <begin position="808"/>
        <end position="828"/>
    </location>
</feature>
<feature type="domain" description="C2H2-type" evidence="12">
    <location>
        <begin position="1469"/>
        <end position="1496"/>
    </location>
</feature>
<dbReference type="Pfam" id="PF12874">
    <property type="entry name" value="zf-met"/>
    <property type="match status" value="12"/>
</dbReference>
<feature type="domain" description="C2H2-type" evidence="12">
    <location>
        <begin position="751"/>
        <end position="771"/>
    </location>
</feature>
<feature type="domain" description="C2H2-type" evidence="12">
    <location>
        <begin position="295"/>
        <end position="315"/>
    </location>
</feature>
<evidence type="ECO:0000256" key="3">
    <source>
        <dbReference type="ARBA" id="ARBA00022737"/>
    </source>
</evidence>
<feature type="domain" description="C2H2-type" evidence="12">
    <location>
        <begin position="979"/>
        <end position="1006"/>
    </location>
</feature>
<feature type="domain" description="C2H2-type" evidence="12">
    <location>
        <begin position="409"/>
        <end position="429"/>
    </location>
</feature>
<dbReference type="PANTHER" id="PTHR24384:SF189">
    <property type="entry name" value="C2H2-TYPE DOMAIN-CONTAINING PROTEIN-RELATED"/>
    <property type="match status" value="1"/>
</dbReference>
<evidence type="ECO:0000259" key="12">
    <source>
        <dbReference type="PROSITE" id="PS50157"/>
    </source>
</evidence>
<feature type="domain" description="C2H2-type" evidence="12">
    <location>
        <begin position="182"/>
        <end position="205"/>
    </location>
</feature>
<evidence type="ECO:0000256" key="4">
    <source>
        <dbReference type="ARBA" id="ARBA00022771"/>
    </source>
</evidence>
<dbReference type="GO" id="GO:0000978">
    <property type="term" value="F:RNA polymerase II cis-regulatory region sequence-specific DNA binding"/>
    <property type="evidence" value="ECO:0007669"/>
    <property type="project" value="TreeGrafter"/>
</dbReference>
<feature type="compositionally biased region" description="Pro residues" evidence="11">
    <location>
        <begin position="267"/>
        <end position="291"/>
    </location>
</feature>
<sequence>MDGEPEDFNLQWEEEVEVKHSPGGVVETEEEMSGLENVQHTGYASMMKVENPLYTQTAEEMMSTDQMAAENLMFLSQDVVNYTETAELADDPSVECVTEEVITDDWVIPGGQERYQVEVPMEHLNNAEVVPKEENDLDVPLPTDQDEYTAMRPWPCDFCSRRFRKKAALMNHMVAHQNDRPHACNLCGVRYVRKCDLMNHLKVHAFVPDNPDSIDYEEVLDNNQIVKPKKKRGRRKKNPEPVEENGMWENMTSARTQQWSRRARSPARPPATPPPPSPPRAPSPPPPPSDPSRPFVCRHCGVGFAREKALQSHARGEGAAVTCQGKRLCLNMTSPPRAPSPPPPPSDPSRPFVCRHCGVGFAREKALQSHARGEGAAVTCQGKRLCLNMTSPPRAPSPPPPPSDPSRPFVCRHCGVGFAREKALQSHARGEGAAVTCQGKRLCLNMTSPPRAPSPPPPPSDPSRPFVCRHCGVGFAREKALQSHARGEGAAVTCQGKRLCLNMTSPPRAPSPPPPPSDPSRPFVCRHCGVGFAREKALQSHARGEGAAVTCQGKRLCLNMTSPPRAPSPPPPPSDPSRPFVCRHCGVGFAREKALQSHARGEGAAVTCQGKRLCLNMTSPPRAPSPPPPPSDPSRPFVCRHCGVGFAREKALQSHARGEGAAVTCQGKRLCLNMTSPPRAPSPPPPPSDPSRPFVCRHCGVGFAREKALQSHTRGEGAAVTCQGKRLCLNMTSPPRAPSPPPPPSDPSRPFVCRHCGVGFAREKALQSHARGEGAAVTCQGKRLCLNMTSPPRAPSPPPPPSDPSRPFVCRHCGVGFAREKALQSHARGEGAAVTCQGKRLCLNMTSPPRAPSPPPPPSDPSRPFVCRHCGVGFAREKALQSHARGEGAAVTCQGKRLCLNMTSPPRAPSPPPPPSDPSRPFVCRHCGVGFAREKALQSHARGEGAAVTCQGKRLCLNMTSPPRAPSPPPPPSDPSRPFVCRHCGVGFAREKALQSHARVHGGDSPVECSSCGELCWSREALAAHMSQRHPHLPPRDQPPDPPYEDSDSGDDMEFRLSPLSHGASERAVYDTMRGPELFCQDCGVAFQRADLLRRHVAAAHSYKRHDSSSSTWAEHTCDVCGEGFTDALQLLAHAETHAERHRTPHSQPRLKRMARGRNNTSSLNNLRQFPCRVCGKVFGSRSSQQIHIRIHTGERPYACRFCWKAFADGGTLRKHERIHTGVRGRRHAAEAREDTHGYVVLLTLNEFATVHIRIHTGERPYACRFCWKAFADGGTLRKHERIHTGMLYYLHSTSSQQYTSASTRASGPTRAASAGRRSRTAARCGSTRGYTRVCCTTYTQRVRNSTHPHPHGRAALRVPLLLEGVRGRRHAAEAREDTHGYVVLLTLNEFATVHIRIHTGERPYACRFCWKAFADGGTLRKHERIHTGVRGRRHAAEAREDTHGYVVLLTLNEFATVHIRIHTGERPYACRFCWKAFADGGTLRKHERIHTGEKPYACAVCPRAFNQRVVLREHVRSHHSAPDRRANGGPAYCCVVCGRTLHSSAELVQHLIQHCDANTALKRQPQTGPRKYKRRRKLKTESPATPHDWDRPSPSPPPASRSISPASDTPLPSPPSPASPASPQRRRRRRGASPVPRPRMIHTEERARVKLSPRRRRAGARAPSPASPPRARPARRRPPRRPADDLRAIRSSASPPPDAAGPYKCEMCALEFPRRDALLLHVPVHI</sequence>
<feature type="compositionally biased region" description="Pro residues" evidence="11">
    <location>
        <begin position="1612"/>
        <end position="1621"/>
    </location>
</feature>
<evidence type="ECO:0000256" key="8">
    <source>
        <dbReference type="ARBA" id="ARBA00023163"/>
    </source>
</evidence>
<feature type="region of interest" description="Disordered" evidence="11">
    <location>
        <begin position="1563"/>
        <end position="1703"/>
    </location>
</feature>
<dbReference type="PROSITE" id="PS00028">
    <property type="entry name" value="ZINC_FINGER_C2H2_1"/>
    <property type="match status" value="14"/>
</dbReference>
<dbReference type="GO" id="GO:0008270">
    <property type="term" value="F:zinc ion binding"/>
    <property type="evidence" value="ECO:0007669"/>
    <property type="project" value="UniProtKB-KW"/>
</dbReference>
<dbReference type="Pfam" id="PF00096">
    <property type="entry name" value="zf-C2H2"/>
    <property type="match status" value="2"/>
</dbReference>
<name>A0AAD8DXX0_MYTSE</name>
<feature type="region of interest" description="Disordered" evidence="11">
    <location>
        <begin position="225"/>
        <end position="294"/>
    </location>
</feature>
<feature type="domain" description="C2H2-type" evidence="12">
    <location>
        <begin position="865"/>
        <end position="885"/>
    </location>
</feature>
<keyword evidence="2" id="KW-0479">Metal-binding</keyword>
<keyword evidence="3" id="KW-0677">Repeat</keyword>
<feature type="domain" description="C2H2-type" evidence="12">
    <location>
        <begin position="1533"/>
        <end position="1560"/>
    </location>
</feature>
<evidence type="ECO:0000256" key="1">
    <source>
        <dbReference type="ARBA" id="ARBA00004123"/>
    </source>
</evidence>
<proteinExistence type="predicted"/>
<evidence type="ECO:0000256" key="7">
    <source>
        <dbReference type="ARBA" id="ARBA00023125"/>
    </source>
</evidence>
<dbReference type="FunFam" id="3.30.160.60:FF:001465">
    <property type="entry name" value="Zinc finger protein 560"/>
    <property type="match status" value="1"/>
</dbReference>
<organism evidence="13 14">
    <name type="scientific">Mythimna separata</name>
    <name type="common">Oriental armyworm</name>
    <name type="synonym">Pseudaletia separata</name>
    <dbReference type="NCBI Taxonomy" id="271217"/>
    <lineage>
        <taxon>Eukaryota</taxon>
        <taxon>Metazoa</taxon>
        <taxon>Ecdysozoa</taxon>
        <taxon>Arthropoda</taxon>
        <taxon>Hexapoda</taxon>
        <taxon>Insecta</taxon>
        <taxon>Pterygota</taxon>
        <taxon>Neoptera</taxon>
        <taxon>Endopterygota</taxon>
        <taxon>Lepidoptera</taxon>
        <taxon>Glossata</taxon>
        <taxon>Ditrysia</taxon>
        <taxon>Noctuoidea</taxon>
        <taxon>Noctuidae</taxon>
        <taxon>Noctuinae</taxon>
        <taxon>Hadenini</taxon>
        <taxon>Mythimna</taxon>
    </lineage>
</organism>
<keyword evidence="14" id="KW-1185">Reference proteome</keyword>
<dbReference type="FunFam" id="3.30.160.60:FF:000260">
    <property type="entry name" value="Spalt-like transcription factor 1"/>
    <property type="match status" value="1"/>
</dbReference>
<feature type="domain" description="C2H2-type" evidence="12">
    <location>
        <begin position="580"/>
        <end position="600"/>
    </location>
</feature>
<feature type="compositionally biased region" description="Polar residues" evidence="11">
    <location>
        <begin position="250"/>
        <end position="259"/>
    </location>
</feature>
<feature type="domain" description="C2H2-type" evidence="12">
    <location>
        <begin position="1704"/>
        <end position="1727"/>
    </location>
</feature>
<feature type="region of interest" description="Disordered" evidence="11">
    <location>
        <begin position="1300"/>
        <end position="1320"/>
    </location>
</feature>
<evidence type="ECO:0000256" key="11">
    <source>
        <dbReference type="SAM" id="MobiDB-lite"/>
    </source>
</evidence>
<dbReference type="GO" id="GO:0000981">
    <property type="term" value="F:DNA-binding transcription factor activity, RNA polymerase II-specific"/>
    <property type="evidence" value="ECO:0007669"/>
    <property type="project" value="TreeGrafter"/>
</dbReference>
<dbReference type="InterPro" id="IPR050752">
    <property type="entry name" value="C2H2-ZF_domain"/>
</dbReference>
<feature type="domain" description="C2H2-type" evidence="12">
    <location>
        <begin position="352"/>
        <end position="372"/>
    </location>
</feature>
<feature type="domain" description="C2H2-type" evidence="12">
    <location>
        <begin position="154"/>
        <end position="181"/>
    </location>
</feature>
<comment type="subcellular location">
    <subcellularLocation>
        <location evidence="1">Nucleus</location>
    </subcellularLocation>
</comment>
<dbReference type="PROSITE" id="PS50157">
    <property type="entry name" value="ZINC_FINGER_C2H2_2"/>
    <property type="match status" value="25"/>
</dbReference>
<keyword evidence="9" id="KW-0539">Nucleus</keyword>
<feature type="domain" description="C2H2-type" evidence="12">
    <location>
        <begin position="466"/>
        <end position="486"/>
    </location>
</feature>
<feature type="compositionally biased region" description="Acidic residues" evidence="11">
    <location>
        <begin position="1043"/>
        <end position="1052"/>
    </location>
</feature>
<keyword evidence="6" id="KW-0805">Transcription regulation</keyword>
<dbReference type="InterPro" id="IPR013087">
    <property type="entry name" value="Znf_C2H2_type"/>
</dbReference>
<evidence type="ECO:0000256" key="6">
    <source>
        <dbReference type="ARBA" id="ARBA00023015"/>
    </source>
</evidence>
<evidence type="ECO:0000256" key="5">
    <source>
        <dbReference type="ARBA" id="ARBA00022833"/>
    </source>
</evidence>
<feature type="domain" description="C2H2-type" evidence="12">
    <location>
        <begin position="637"/>
        <end position="657"/>
    </location>
</feature>
<evidence type="ECO:0000313" key="14">
    <source>
        <dbReference type="Proteomes" id="UP001231518"/>
    </source>
</evidence>
<keyword evidence="8" id="KW-0804">Transcription</keyword>
<evidence type="ECO:0000256" key="9">
    <source>
        <dbReference type="ARBA" id="ARBA00023242"/>
    </source>
</evidence>